<dbReference type="Proteomes" id="UP000579812">
    <property type="component" value="Unassembled WGS sequence"/>
</dbReference>
<dbReference type="EMBL" id="JAAMOB010000011">
    <property type="protein sequence ID" value="KAF4107223.1"/>
    <property type="molecule type" value="Genomic_DNA"/>
</dbReference>
<dbReference type="InterPro" id="IPR003226">
    <property type="entry name" value="MYG1_exonuclease"/>
</dbReference>
<gene>
    <name evidence="2" type="ORF">G5714_011587</name>
</gene>
<dbReference type="GO" id="GO:0005737">
    <property type="term" value="C:cytoplasm"/>
    <property type="evidence" value="ECO:0007669"/>
    <property type="project" value="TreeGrafter"/>
</dbReference>
<dbReference type="PANTHER" id="PTHR11215:SF1">
    <property type="entry name" value="MYG1 EXONUCLEASE"/>
    <property type="match status" value="1"/>
</dbReference>
<sequence length="136" mass="15020">MRVFCGEFPQLVSREALGDQAELGGVDLPSLGRRVLSQLTELKQDEPQLEVLYDKMYENFVEEVDAVDNGISQCDGEVRYSISTTLSAASAISTLTGTAPTRTPRLTHRFTHLTPESLAHIPADSSSEDLMLFKLF</sequence>
<proteinExistence type="inferred from homology"/>
<keyword evidence="3" id="KW-1185">Reference proteome</keyword>
<accession>A0A7J6CL46</accession>
<comment type="similarity">
    <text evidence="1">Belongs to the MYG1 family.</text>
</comment>
<evidence type="ECO:0000256" key="1">
    <source>
        <dbReference type="ARBA" id="ARBA00010105"/>
    </source>
</evidence>
<reference evidence="2 3" key="1">
    <citation type="submission" date="2020-04" db="EMBL/GenBank/DDBJ databases">
        <title>Chromosome-level genome assembly of a cyprinid fish Onychostoma macrolepis by integration of Nanopore Sequencing, Bionano and Hi-C technology.</title>
        <authorList>
            <person name="Wang D."/>
        </authorList>
    </citation>
    <scope>NUCLEOTIDE SEQUENCE [LARGE SCALE GENOMIC DNA]</scope>
    <source>
        <strain evidence="2">SWU-2019</strain>
        <tissue evidence="2">Muscle</tissue>
    </source>
</reference>
<name>A0A7J6CL46_9TELE</name>
<organism evidence="2 3">
    <name type="scientific">Onychostoma macrolepis</name>
    <dbReference type="NCBI Taxonomy" id="369639"/>
    <lineage>
        <taxon>Eukaryota</taxon>
        <taxon>Metazoa</taxon>
        <taxon>Chordata</taxon>
        <taxon>Craniata</taxon>
        <taxon>Vertebrata</taxon>
        <taxon>Euteleostomi</taxon>
        <taxon>Actinopterygii</taxon>
        <taxon>Neopterygii</taxon>
        <taxon>Teleostei</taxon>
        <taxon>Ostariophysi</taxon>
        <taxon>Cypriniformes</taxon>
        <taxon>Cyprinidae</taxon>
        <taxon>Acrossocheilinae</taxon>
        <taxon>Onychostoma</taxon>
    </lineage>
</organism>
<dbReference type="Pfam" id="PF03690">
    <property type="entry name" value="MYG1_exonuc"/>
    <property type="match status" value="1"/>
</dbReference>
<comment type="caution">
    <text evidence="2">The sequence shown here is derived from an EMBL/GenBank/DDBJ whole genome shotgun (WGS) entry which is preliminary data.</text>
</comment>
<evidence type="ECO:0000313" key="2">
    <source>
        <dbReference type="EMBL" id="KAF4107223.1"/>
    </source>
</evidence>
<dbReference type="GO" id="GO:0005634">
    <property type="term" value="C:nucleus"/>
    <property type="evidence" value="ECO:0007669"/>
    <property type="project" value="TreeGrafter"/>
</dbReference>
<dbReference type="PANTHER" id="PTHR11215">
    <property type="entry name" value="METAL DEPENDENT HYDROLASE - RELATED"/>
    <property type="match status" value="1"/>
</dbReference>
<dbReference type="AlphaFoldDB" id="A0A7J6CL46"/>
<protein>
    <submittedName>
        <fullName evidence="2">Uncharacterized protein</fullName>
    </submittedName>
</protein>
<evidence type="ECO:0000313" key="3">
    <source>
        <dbReference type="Proteomes" id="UP000579812"/>
    </source>
</evidence>